<reference evidence="1" key="1">
    <citation type="submission" date="2022-06" db="EMBL/GenBank/DDBJ databases">
        <title>Phylogenomic reconstructions and comparative analyses of Kickxellomycotina fungi.</title>
        <authorList>
            <person name="Reynolds N.K."/>
            <person name="Stajich J.E."/>
            <person name="Barry K."/>
            <person name="Grigoriev I.V."/>
            <person name="Crous P."/>
            <person name="Smith M.E."/>
        </authorList>
    </citation>
    <scope>NUCLEOTIDE SEQUENCE</scope>
    <source>
        <strain evidence="1">RSA 2271</strain>
    </source>
</reference>
<keyword evidence="1" id="KW-0808">Transferase</keyword>
<evidence type="ECO:0000313" key="1">
    <source>
        <dbReference type="EMBL" id="KAJ1673859.1"/>
    </source>
</evidence>
<accession>A0ACC1HBB7</accession>
<sequence length="137" mass="15670">MYGSLMTGHTNHKVIDEAANPIMKAYYTDRRVLFLFCFGNEAFFLLLYLVHYLDGFLCRYPPIWEAPMICAVRVATSHLRFMFGIDYFLGLAMLCSLPISLIKNFINVVQLWEASKQLAELDISETASRKPSSSSKD</sequence>
<gene>
    <name evidence="1" type="primary">pis1_1</name>
    <name evidence="1" type="ORF">EV182_004424</name>
</gene>
<protein>
    <submittedName>
        <fullName evidence="1">Phosphatidylinositol synthase 1 (CDP-alcohol phosphatidyltransferase1)</fullName>
        <ecNumber evidence="1">2.7.8.11</ecNumber>
    </submittedName>
</protein>
<proteinExistence type="predicted"/>
<dbReference type="EC" id="2.7.8.11" evidence="1"/>
<comment type="caution">
    <text evidence="1">The sequence shown here is derived from an EMBL/GenBank/DDBJ whole genome shotgun (WGS) entry which is preliminary data.</text>
</comment>
<organism evidence="1 2">
    <name type="scientific">Spiromyces aspiralis</name>
    <dbReference type="NCBI Taxonomy" id="68401"/>
    <lineage>
        <taxon>Eukaryota</taxon>
        <taxon>Fungi</taxon>
        <taxon>Fungi incertae sedis</taxon>
        <taxon>Zoopagomycota</taxon>
        <taxon>Kickxellomycotina</taxon>
        <taxon>Kickxellomycetes</taxon>
        <taxon>Kickxellales</taxon>
        <taxon>Kickxellaceae</taxon>
        <taxon>Spiromyces</taxon>
    </lineage>
</organism>
<keyword evidence="2" id="KW-1185">Reference proteome</keyword>
<dbReference type="EMBL" id="JAMZIH010006494">
    <property type="protein sequence ID" value="KAJ1673859.1"/>
    <property type="molecule type" value="Genomic_DNA"/>
</dbReference>
<dbReference type="Proteomes" id="UP001145114">
    <property type="component" value="Unassembled WGS sequence"/>
</dbReference>
<name>A0ACC1HBB7_9FUNG</name>
<evidence type="ECO:0000313" key="2">
    <source>
        <dbReference type="Proteomes" id="UP001145114"/>
    </source>
</evidence>